<dbReference type="HOGENOM" id="CLU_2197736_0_0_1"/>
<dbReference type="RefSeq" id="XP_010759921.1">
    <property type="nucleotide sequence ID" value="XM_010761619.1"/>
</dbReference>
<sequence>MACYFHSLKRVFNDIRLTRPEENIDIHGQDDLQGESRMKQIGPASLFSLHVGPPMKLQGMLHREESISDVLVGLLEPSHPWTQNMGFLTFQHINNGRLMVERILDKPS</sequence>
<gene>
    <name evidence="1" type="ORF">PADG_11692</name>
</gene>
<evidence type="ECO:0000313" key="2">
    <source>
        <dbReference type="Proteomes" id="UP000001628"/>
    </source>
</evidence>
<dbReference type="AlphaFoldDB" id="A0A0A0HXP7"/>
<dbReference type="Proteomes" id="UP000001628">
    <property type="component" value="Unassembled WGS sequence"/>
</dbReference>
<dbReference type="KEGG" id="pbn:PADG_11692"/>
<dbReference type="InParanoid" id="A0A0A0HXP7"/>
<name>A0A0A0HXP7_PARBD</name>
<accession>A0A0A0HXP7</accession>
<dbReference type="EMBL" id="KN275960">
    <property type="protein sequence ID" value="KGM92155.1"/>
    <property type="molecule type" value="Genomic_DNA"/>
</dbReference>
<dbReference type="VEuPathDB" id="FungiDB:PADG_11692"/>
<dbReference type="GeneID" id="22587589"/>
<evidence type="ECO:0000313" key="1">
    <source>
        <dbReference type="EMBL" id="KGM92155.1"/>
    </source>
</evidence>
<proteinExistence type="predicted"/>
<keyword evidence="2" id="KW-1185">Reference proteome</keyword>
<protein>
    <submittedName>
        <fullName evidence="1">Uncharacterized protein</fullName>
    </submittedName>
</protein>
<reference evidence="1 2" key="1">
    <citation type="journal article" date="2011" name="PLoS Genet.">
        <title>Comparative genomic analysis of human fungal pathogens causing paracoccidioidomycosis.</title>
        <authorList>
            <person name="Desjardins C.A."/>
            <person name="Champion M.D."/>
            <person name="Holder J.W."/>
            <person name="Muszewska A."/>
            <person name="Goldberg J."/>
            <person name="Bailao A.M."/>
            <person name="Brigido M.M."/>
            <person name="Ferreira M.E."/>
            <person name="Garcia A.M."/>
            <person name="Grynberg M."/>
            <person name="Gujja S."/>
            <person name="Heiman D.I."/>
            <person name="Henn M.R."/>
            <person name="Kodira C.D."/>
            <person name="Leon-Narvaez H."/>
            <person name="Longo L.V."/>
            <person name="Ma L.J."/>
            <person name="Malavazi I."/>
            <person name="Matsuo A.L."/>
            <person name="Morais F.V."/>
            <person name="Pereira M."/>
            <person name="Rodriguez-Brito S."/>
            <person name="Sakthikumar S."/>
            <person name="Salem-Izacc S.M."/>
            <person name="Sykes S.M."/>
            <person name="Teixeira M.M."/>
            <person name="Vallejo M.C."/>
            <person name="Walter M.E."/>
            <person name="Yandava C."/>
            <person name="Young S."/>
            <person name="Zeng Q."/>
            <person name="Zucker J."/>
            <person name="Felipe M.S."/>
            <person name="Goldman G.H."/>
            <person name="Haas B.J."/>
            <person name="McEwen J.G."/>
            <person name="Nino-Vega G."/>
            <person name="Puccia R."/>
            <person name="San-Blas G."/>
            <person name="Soares C.M."/>
            <person name="Birren B.W."/>
            <person name="Cuomo C.A."/>
        </authorList>
    </citation>
    <scope>NUCLEOTIDE SEQUENCE [LARGE SCALE GENOMIC DNA]</scope>
    <source>
        <strain evidence="1 2">Pb18</strain>
    </source>
</reference>
<organism evidence="1 2">
    <name type="scientific">Paracoccidioides brasiliensis (strain Pb18)</name>
    <dbReference type="NCBI Taxonomy" id="502780"/>
    <lineage>
        <taxon>Eukaryota</taxon>
        <taxon>Fungi</taxon>
        <taxon>Dikarya</taxon>
        <taxon>Ascomycota</taxon>
        <taxon>Pezizomycotina</taxon>
        <taxon>Eurotiomycetes</taxon>
        <taxon>Eurotiomycetidae</taxon>
        <taxon>Onygenales</taxon>
        <taxon>Ajellomycetaceae</taxon>
        <taxon>Paracoccidioides</taxon>
    </lineage>
</organism>